<evidence type="ECO:0000256" key="2">
    <source>
        <dbReference type="SAM" id="SignalP"/>
    </source>
</evidence>
<name>A0A3M6TWA0_POCDA</name>
<dbReference type="EMBL" id="RCHS01002812">
    <property type="protein sequence ID" value="RMX45631.1"/>
    <property type="molecule type" value="Genomic_DNA"/>
</dbReference>
<dbReference type="OrthoDB" id="6132489at2759"/>
<dbReference type="PANTHER" id="PTHR35842:SF1">
    <property type="entry name" value="SI:CH211-67E16.11"/>
    <property type="match status" value="1"/>
</dbReference>
<sequence>MASLLVKILCVVCMYGFGPLNSNFVHGATDSSLAWDIRIRETLNKLQTRPCWGRSRGSQCDDSMIVGMDTRKMRLFIAQGQKKSSLRVVLPDRRQRRLTSRSHRNDSYDAVFVLDPYPDTNFGHVVFIFLVDFDMNQTVCRNMNGVPVNTGREECIRRAEKVHCKNRIAHRQVKCEINFIPLVYSVNDGKRKQLLHCHGSLSTRQFARCGKRDDQNELSPPCSGNSAHRCSIGNRPKSQDFCFHTTCDHAVLVSGGWNPDTNHPRYRQNLHQMWKLLHSEMHYKPEKIVTFFGQGQKSELHDRQRDNSFFARNPTGVKEYIKKLCGSRNCADSITLYLTGPSTSDGALLFHDNGDGITDDSELYTPKQLLEDVKNCTATRLFIVADYSYSGAMVNRITSRMRRHPDQFKNLVATSSGSWDEYSWRSEFTEAFVRHNKEGRRTKCVADVFEEIKQEFHTKGALSTPLKTPRDGGRSNTTYTTLSGRRCNETRLTAKFSRPCQLIPIDKLLQKPDPNGNN</sequence>
<feature type="region of interest" description="Disordered" evidence="1">
    <location>
        <begin position="460"/>
        <end position="481"/>
    </location>
</feature>
<dbReference type="Proteomes" id="UP000275408">
    <property type="component" value="Unassembled WGS sequence"/>
</dbReference>
<dbReference type="OMA" id="EFARCPQ"/>
<feature type="signal peptide" evidence="2">
    <location>
        <begin position="1"/>
        <end position="16"/>
    </location>
</feature>
<protein>
    <submittedName>
        <fullName evidence="3">Uncharacterized protein</fullName>
    </submittedName>
</protein>
<organism evidence="3 4">
    <name type="scientific">Pocillopora damicornis</name>
    <name type="common">Cauliflower coral</name>
    <name type="synonym">Millepora damicornis</name>
    <dbReference type="NCBI Taxonomy" id="46731"/>
    <lineage>
        <taxon>Eukaryota</taxon>
        <taxon>Metazoa</taxon>
        <taxon>Cnidaria</taxon>
        <taxon>Anthozoa</taxon>
        <taxon>Hexacorallia</taxon>
        <taxon>Scleractinia</taxon>
        <taxon>Astrocoeniina</taxon>
        <taxon>Pocilloporidae</taxon>
        <taxon>Pocillopora</taxon>
    </lineage>
</organism>
<keyword evidence="4" id="KW-1185">Reference proteome</keyword>
<evidence type="ECO:0000313" key="3">
    <source>
        <dbReference type="EMBL" id="RMX45631.1"/>
    </source>
</evidence>
<evidence type="ECO:0000313" key="4">
    <source>
        <dbReference type="Proteomes" id="UP000275408"/>
    </source>
</evidence>
<evidence type="ECO:0000256" key="1">
    <source>
        <dbReference type="SAM" id="MobiDB-lite"/>
    </source>
</evidence>
<keyword evidence="2" id="KW-0732">Signal</keyword>
<feature type="chain" id="PRO_5017978709" evidence="2">
    <location>
        <begin position="17"/>
        <end position="518"/>
    </location>
</feature>
<comment type="caution">
    <text evidence="3">The sequence shown here is derived from an EMBL/GenBank/DDBJ whole genome shotgun (WGS) entry which is preliminary data.</text>
</comment>
<gene>
    <name evidence="3" type="ORF">pdam_00010606</name>
</gene>
<reference evidence="3 4" key="1">
    <citation type="journal article" date="2018" name="Sci. Rep.">
        <title>Comparative analysis of the Pocillopora damicornis genome highlights role of immune system in coral evolution.</title>
        <authorList>
            <person name="Cunning R."/>
            <person name="Bay R.A."/>
            <person name="Gillette P."/>
            <person name="Baker A.C."/>
            <person name="Traylor-Knowles N."/>
        </authorList>
    </citation>
    <scope>NUCLEOTIDE SEQUENCE [LARGE SCALE GENOMIC DNA]</scope>
    <source>
        <strain evidence="3">RSMAS</strain>
        <tissue evidence="3">Whole animal</tissue>
    </source>
</reference>
<accession>A0A3M6TWA0</accession>
<dbReference type="AlphaFoldDB" id="A0A3M6TWA0"/>
<proteinExistence type="predicted"/>
<dbReference type="PANTHER" id="PTHR35842">
    <property type="entry name" value="SI:CH211-67E16.11"/>
    <property type="match status" value="1"/>
</dbReference>